<gene>
    <name evidence="1" type="ORF">AFUS01_LOCUS36052</name>
</gene>
<proteinExistence type="predicted"/>
<comment type="caution">
    <text evidence="1">The sequence shown here is derived from an EMBL/GenBank/DDBJ whole genome shotgun (WGS) entry which is preliminary data.</text>
</comment>
<evidence type="ECO:0000313" key="1">
    <source>
        <dbReference type="EMBL" id="CAG7825978.1"/>
    </source>
</evidence>
<organism evidence="1 2">
    <name type="scientific">Allacma fusca</name>
    <dbReference type="NCBI Taxonomy" id="39272"/>
    <lineage>
        <taxon>Eukaryota</taxon>
        <taxon>Metazoa</taxon>
        <taxon>Ecdysozoa</taxon>
        <taxon>Arthropoda</taxon>
        <taxon>Hexapoda</taxon>
        <taxon>Collembola</taxon>
        <taxon>Symphypleona</taxon>
        <taxon>Sminthuridae</taxon>
        <taxon>Allacma</taxon>
    </lineage>
</organism>
<feature type="non-terminal residue" evidence="1">
    <location>
        <position position="1"/>
    </location>
</feature>
<evidence type="ECO:0000313" key="2">
    <source>
        <dbReference type="Proteomes" id="UP000708208"/>
    </source>
</evidence>
<reference evidence="1" key="1">
    <citation type="submission" date="2021-06" db="EMBL/GenBank/DDBJ databases">
        <authorList>
            <person name="Hodson N. C."/>
            <person name="Mongue J. A."/>
            <person name="Jaron S. K."/>
        </authorList>
    </citation>
    <scope>NUCLEOTIDE SEQUENCE</scope>
</reference>
<name>A0A8J2L6C8_9HEXA</name>
<dbReference type="OrthoDB" id="6434680at2759"/>
<dbReference type="AlphaFoldDB" id="A0A8J2L6C8"/>
<dbReference type="Pfam" id="PF05380">
    <property type="entry name" value="Peptidase_A17"/>
    <property type="match status" value="1"/>
</dbReference>
<sequence>ILQDIWREGLAFDVPVNDVYHERWRLWIEEVNVMIKSFQSPRCYFTGSPDYARKCLHIFCDASEKAMSVAAYITFEVTGEINTAFAMGKSKVAPLAAKSIPRLELEAAVMASRMAHTIRQQHDYQFAETHFWRNSGIFRRHSMALDTY</sequence>
<dbReference type="EMBL" id="CAJVCH010538147">
    <property type="protein sequence ID" value="CAG7825978.1"/>
    <property type="molecule type" value="Genomic_DNA"/>
</dbReference>
<keyword evidence="2" id="KW-1185">Reference proteome</keyword>
<dbReference type="PANTHER" id="PTHR47331">
    <property type="entry name" value="PHD-TYPE DOMAIN-CONTAINING PROTEIN"/>
    <property type="match status" value="1"/>
</dbReference>
<dbReference type="InterPro" id="IPR008042">
    <property type="entry name" value="Retrotrans_Pao"/>
</dbReference>
<accession>A0A8J2L6C8</accession>
<dbReference type="Proteomes" id="UP000708208">
    <property type="component" value="Unassembled WGS sequence"/>
</dbReference>
<protein>
    <submittedName>
        <fullName evidence="1">Uncharacterized protein</fullName>
    </submittedName>
</protein>